<dbReference type="Pfam" id="PF01418">
    <property type="entry name" value="HTH_6"/>
    <property type="match status" value="1"/>
</dbReference>
<dbReference type="GO" id="GO:0003700">
    <property type="term" value="F:DNA-binding transcription factor activity"/>
    <property type="evidence" value="ECO:0007669"/>
    <property type="project" value="InterPro"/>
</dbReference>
<gene>
    <name evidence="2" type="ORF">FC46_GL000890</name>
</gene>
<protein>
    <submittedName>
        <fullName evidence="2">Transcriptional regulator</fullName>
    </submittedName>
</protein>
<dbReference type="InterPro" id="IPR046348">
    <property type="entry name" value="SIS_dom_sf"/>
</dbReference>
<dbReference type="PANTHER" id="PTHR30514:SF1">
    <property type="entry name" value="HTH-TYPE TRANSCRIPTIONAL REGULATOR HEXR-RELATED"/>
    <property type="match status" value="1"/>
</dbReference>
<sequence length="270" mass="31005">MNYIFIDEAHFMESLKTIILKNNDKLNDSEKKIIQFVVSNPQTCSKLSLSKLAKKLYVSESAIFRLCKKLGLSGYSELKFNLDELARNQSENLKVSYNFAQELKKANNDVEKFFSTLSLTTLYQSIDKTNTVYIYSTGWQQELIAQYLAHELFVIGIHAIVLPAAFDELVQAHHYAKKGDILFVISFNGDGIILNDEISKLKLSSNKLVLVSLTNMRQNKLASIAHYNLYFPVVSFMVESDMKKVAFTPAYYLIDLFINDYLVWHHRGKE</sequence>
<proteinExistence type="predicted"/>
<dbReference type="SUPFAM" id="SSF46689">
    <property type="entry name" value="Homeodomain-like"/>
    <property type="match status" value="1"/>
</dbReference>
<dbReference type="GO" id="GO:0097367">
    <property type="term" value="F:carbohydrate derivative binding"/>
    <property type="evidence" value="ECO:0007669"/>
    <property type="project" value="InterPro"/>
</dbReference>
<dbReference type="SUPFAM" id="SSF53697">
    <property type="entry name" value="SIS domain"/>
    <property type="match status" value="1"/>
</dbReference>
<comment type="caution">
    <text evidence="2">The sequence shown here is derived from an EMBL/GenBank/DDBJ whole genome shotgun (WGS) entry which is preliminary data.</text>
</comment>
<dbReference type="PATRIC" id="fig|1423763.3.peg.905"/>
<dbReference type="Gene3D" id="3.40.50.10490">
    <property type="entry name" value="Glucose-6-phosphate isomerase like protein, domain 1"/>
    <property type="match status" value="1"/>
</dbReference>
<dbReference type="AlphaFoldDB" id="A0A0R1U7P6"/>
<organism evidence="2 3">
    <name type="scientific">Lactobacillus kalixensis DSM 16043</name>
    <dbReference type="NCBI Taxonomy" id="1423763"/>
    <lineage>
        <taxon>Bacteria</taxon>
        <taxon>Bacillati</taxon>
        <taxon>Bacillota</taxon>
        <taxon>Bacilli</taxon>
        <taxon>Lactobacillales</taxon>
        <taxon>Lactobacillaceae</taxon>
        <taxon>Lactobacillus</taxon>
    </lineage>
</organism>
<dbReference type="InterPro" id="IPR047640">
    <property type="entry name" value="RpiR-like"/>
</dbReference>
<dbReference type="InterPro" id="IPR035472">
    <property type="entry name" value="RpiR-like_SIS"/>
</dbReference>
<dbReference type="GO" id="GO:1901135">
    <property type="term" value="P:carbohydrate derivative metabolic process"/>
    <property type="evidence" value="ECO:0007669"/>
    <property type="project" value="InterPro"/>
</dbReference>
<feature type="domain" description="HTH rpiR-type" evidence="1">
    <location>
        <begin position="13"/>
        <end position="89"/>
    </location>
</feature>
<dbReference type="InterPro" id="IPR000281">
    <property type="entry name" value="HTH_RpiR"/>
</dbReference>
<evidence type="ECO:0000313" key="2">
    <source>
        <dbReference type="EMBL" id="KRL89273.1"/>
    </source>
</evidence>
<evidence type="ECO:0000259" key="1">
    <source>
        <dbReference type="PROSITE" id="PS51071"/>
    </source>
</evidence>
<accession>A0A0R1U7P6</accession>
<dbReference type="PROSITE" id="PS51071">
    <property type="entry name" value="HTH_RPIR"/>
    <property type="match status" value="1"/>
</dbReference>
<reference evidence="2 3" key="1">
    <citation type="journal article" date="2015" name="Genome Announc.">
        <title>Expanding the biotechnology potential of lactobacilli through comparative genomics of 213 strains and associated genera.</title>
        <authorList>
            <person name="Sun Z."/>
            <person name="Harris H.M."/>
            <person name="McCann A."/>
            <person name="Guo C."/>
            <person name="Argimon S."/>
            <person name="Zhang W."/>
            <person name="Yang X."/>
            <person name="Jeffery I.B."/>
            <person name="Cooney J.C."/>
            <person name="Kagawa T.F."/>
            <person name="Liu W."/>
            <person name="Song Y."/>
            <person name="Salvetti E."/>
            <person name="Wrobel A."/>
            <person name="Rasinkangas P."/>
            <person name="Parkhill J."/>
            <person name="Rea M.C."/>
            <person name="O'Sullivan O."/>
            <person name="Ritari J."/>
            <person name="Douillard F.P."/>
            <person name="Paul Ross R."/>
            <person name="Yang R."/>
            <person name="Briner A.E."/>
            <person name="Felis G.E."/>
            <person name="de Vos W.M."/>
            <person name="Barrangou R."/>
            <person name="Klaenhammer T.R."/>
            <person name="Caufield P.W."/>
            <person name="Cui Y."/>
            <person name="Zhang H."/>
            <person name="O'Toole P.W."/>
        </authorList>
    </citation>
    <scope>NUCLEOTIDE SEQUENCE [LARGE SCALE GENOMIC DNA]</scope>
    <source>
        <strain evidence="2 3">DSM 16043</strain>
    </source>
</reference>
<dbReference type="GO" id="GO:0003677">
    <property type="term" value="F:DNA binding"/>
    <property type="evidence" value="ECO:0007669"/>
    <property type="project" value="InterPro"/>
</dbReference>
<name>A0A0R1U7P6_9LACO</name>
<dbReference type="STRING" id="1423763.FC46_GL000890"/>
<keyword evidence="3" id="KW-1185">Reference proteome</keyword>
<dbReference type="InterPro" id="IPR036388">
    <property type="entry name" value="WH-like_DNA-bd_sf"/>
</dbReference>
<dbReference type="CDD" id="cd05013">
    <property type="entry name" value="SIS_RpiR"/>
    <property type="match status" value="1"/>
</dbReference>
<dbReference type="Proteomes" id="UP000051036">
    <property type="component" value="Unassembled WGS sequence"/>
</dbReference>
<dbReference type="Gene3D" id="1.10.10.10">
    <property type="entry name" value="Winged helix-like DNA-binding domain superfamily/Winged helix DNA-binding domain"/>
    <property type="match status" value="1"/>
</dbReference>
<evidence type="ECO:0000313" key="3">
    <source>
        <dbReference type="Proteomes" id="UP000051036"/>
    </source>
</evidence>
<dbReference type="PANTHER" id="PTHR30514">
    <property type="entry name" value="GLUCOKINASE"/>
    <property type="match status" value="1"/>
</dbReference>
<dbReference type="InterPro" id="IPR009057">
    <property type="entry name" value="Homeodomain-like_sf"/>
</dbReference>
<dbReference type="EMBL" id="AZFM01000026">
    <property type="protein sequence ID" value="KRL89273.1"/>
    <property type="molecule type" value="Genomic_DNA"/>
</dbReference>